<evidence type="ECO:0000259" key="2">
    <source>
        <dbReference type="Pfam" id="PF20151"/>
    </source>
</evidence>
<feature type="transmembrane region" description="Helical" evidence="1">
    <location>
        <begin position="119"/>
        <end position="139"/>
    </location>
</feature>
<dbReference type="RefSeq" id="XP_041296442.1">
    <property type="nucleotide sequence ID" value="XM_041428734.1"/>
</dbReference>
<keyword evidence="4" id="KW-1185">Reference proteome</keyword>
<gene>
    <name evidence="3" type="ORF">F5147DRAFT_23045</name>
</gene>
<feature type="transmembrane region" description="Helical" evidence="1">
    <location>
        <begin position="54"/>
        <end position="74"/>
    </location>
</feature>
<dbReference type="InterPro" id="IPR045340">
    <property type="entry name" value="DUF6533"/>
</dbReference>
<sequence length="284" mass="32245">MEYSIEDVAAARSLQFAKYMYTSMATFWTYDYACSLHEEWTFLLRSHWSKMKGLYIATRYLPFILLITNLYMSFTPNENLVKCGMLVNITSGLGMILAICADCFFIIRTYVFWNKNKILLAAIVGTYLSFVVASVSIIVDTTASAAYATIPIPDITGCYQSSTSDQIFIPFVLFSVFGLGLMILTLIRAIHSWQRNQSHLYVVLMNHNILYYACVFLFSVMNIFTSLLLQDSYQTVLDGVQFLALAIIATRMHIHLWQTNQHLRGSSGLVHIRLSDMSSVNVTA</sequence>
<proteinExistence type="predicted"/>
<name>A0A9P7JXJ6_9AGAM</name>
<dbReference type="Pfam" id="PF20151">
    <property type="entry name" value="DUF6533"/>
    <property type="match status" value="1"/>
</dbReference>
<dbReference type="EMBL" id="JABBWM010000010">
    <property type="protein sequence ID" value="KAG2114329.1"/>
    <property type="molecule type" value="Genomic_DNA"/>
</dbReference>
<comment type="caution">
    <text evidence="3">The sequence shown here is derived from an EMBL/GenBank/DDBJ whole genome shotgun (WGS) entry which is preliminary data.</text>
</comment>
<keyword evidence="1" id="KW-1133">Transmembrane helix</keyword>
<protein>
    <recommendedName>
        <fullName evidence="2">DUF6533 domain-containing protein</fullName>
    </recommendedName>
</protein>
<feature type="transmembrane region" description="Helical" evidence="1">
    <location>
        <begin position="235"/>
        <end position="254"/>
    </location>
</feature>
<feature type="transmembrane region" description="Helical" evidence="1">
    <location>
        <begin position="86"/>
        <end position="107"/>
    </location>
</feature>
<dbReference type="AlphaFoldDB" id="A0A9P7JXJ6"/>
<accession>A0A9P7JXJ6</accession>
<evidence type="ECO:0000313" key="4">
    <source>
        <dbReference type="Proteomes" id="UP000823399"/>
    </source>
</evidence>
<feature type="domain" description="DUF6533" evidence="2">
    <location>
        <begin position="19"/>
        <end position="64"/>
    </location>
</feature>
<feature type="transmembrane region" description="Helical" evidence="1">
    <location>
        <begin position="209"/>
        <end position="229"/>
    </location>
</feature>
<evidence type="ECO:0000313" key="3">
    <source>
        <dbReference type="EMBL" id="KAG2114329.1"/>
    </source>
</evidence>
<keyword evidence="1" id="KW-0812">Transmembrane</keyword>
<dbReference type="OrthoDB" id="2993276at2759"/>
<dbReference type="GeneID" id="64690993"/>
<keyword evidence="1" id="KW-0472">Membrane</keyword>
<evidence type="ECO:0000256" key="1">
    <source>
        <dbReference type="SAM" id="Phobius"/>
    </source>
</evidence>
<feature type="transmembrane region" description="Helical" evidence="1">
    <location>
        <begin position="167"/>
        <end position="189"/>
    </location>
</feature>
<dbReference type="Proteomes" id="UP000823399">
    <property type="component" value="Unassembled WGS sequence"/>
</dbReference>
<reference evidence="3" key="1">
    <citation type="journal article" date="2020" name="New Phytol.">
        <title>Comparative genomics reveals dynamic genome evolution in host specialist ectomycorrhizal fungi.</title>
        <authorList>
            <person name="Lofgren L.A."/>
            <person name="Nguyen N.H."/>
            <person name="Vilgalys R."/>
            <person name="Ruytinx J."/>
            <person name="Liao H.L."/>
            <person name="Branco S."/>
            <person name="Kuo A."/>
            <person name="LaButti K."/>
            <person name="Lipzen A."/>
            <person name="Andreopoulos W."/>
            <person name="Pangilinan J."/>
            <person name="Riley R."/>
            <person name="Hundley H."/>
            <person name="Na H."/>
            <person name="Barry K."/>
            <person name="Grigoriev I.V."/>
            <person name="Stajich J.E."/>
            <person name="Kennedy P.G."/>
        </authorList>
    </citation>
    <scope>NUCLEOTIDE SEQUENCE</scope>
    <source>
        <strain evidence="3">FC423</strain>
    </source>
</reference>
<organism evidence="3 4">
    <name type="scientific">Suillus discolor</name>
    <dbReference type="NCBI Taxonomy" id="1912936"/>
    <lineage>
        <taxon>Eukaryota</taxon>
        <taxon>Fungi</taxon>
        <taxon>Dikarya</taxon>
        <taxon>Basidiomycota</taxon>
        <taxon>Agaricomycotina</taxon>
        <taxon>Agaricomycetes</taxon>
        <taxon>Agaricomycetidae</taxon>
        <taxon>Boletales</taxon>
        <taxon>Suillineae</taxon>
        <taxon>Suillaceae</taxon>
        <taxon>Suillus</taxon>
    </lineage>
</organism>